<dbReference type="GO" id="GO:0005524">
    <property type="term" value="F:ATP binding"/>
    <property type="evidence" value="ECO:0007669"/>
    <property type="project" value="InterPro"/>
</dbReference>
<dbReference type="GO" id="GO:0004176">
    <property type="term" value="F:ATP-dependent peptidase activity"/>
    <property type="evidence" value="ECO:0007669"/>
    <property type="project" value="InterPro"/>
</dbReference>
<dbReference type="Proteomes" id="UP000178162">
    <property type="component" value="Unassembled WGS sequence"/>
</dbReference>
<dbReference type="Gene3D" id="1.10.8.60">
    <property type="match status" value="1"/>
</dbReference>
<evidence type="ECO:0000259" key="1">
    <source>
        <dbReference type="SMART" id="SM00382"/>
    </source>
</evidence>
<dbReference type="InterPro" id="IPR027065">
    <property type="entry name" value="Lon_Prtase"/>
</dbReference>
<accession>A0A1G1WFY1</accession>
<dbReference type="InterPro" id="IPR054594">
    <property type="entry name" value="Lon_lid"/>
</dbReference>
<dbReference type="GO" id="GO:0004252">
    <property type="term" value="F:serine-type endopeptidase activity"/>
    <property type="evidence" value="ECO:0007669"/>
    <property type="project" value="InterPro"/>
</dbReference>
<dbReference type="Gene3D" id="3.40.50.300">
    <property type="entry name" value="P-loop containing nucleotide triphosphate hydrolases"/>
    <property type="match status" value="1"/>
</dbReference>
<feature type="domain" description="AAA+ ATPase" evidence="1">
    <location>
        <begin position="124"/>
        <end position="272"/>
    </location>
</feature>
<dbReference type="InterPro" id="IPR027417">
    <property type="entry name" value="P-loop_NTPase"/>
</dbReference>
<dbReference type="GO" id="GO:0006515">
    <property type="term" value="P:protein quality control for misfolded or incompletely synthesized proteins"/>
    <property type="evidence" value="ECO:0007669"/>
    <property type="project" value="TreeGrafter"/>
</dbReference>
<reference evidence="2 3" key="1">
    <citation type="journal article" date="2016" name="Nat. Commun.">
        <title>Thousands of microbial genomes shed light on interconnected biogeochemical processes in an aquifer system.</title>
        <authorList>
            <person name="Anantharaman K."/>
            <person name="Brown C.T."/>
            <person name="Hug L.A."/>
            <person name="Sharon I."/>
            <person name="Castelle C.J."/>
            <person name="Probst A.J."/>
            <person name="Thomas B.C."/>
            <person name="Singh A."/>
            <person name="Wilkins M.J."/>
            <person name="Karaoz U."/>
            <person name="Brodie E.L."/>
            <person name="Williams K.H."/>
            <person name="Hubbard S.S."/>
            <person name="Banfield J.F."/>
        </authorList>
    </citation>
    <scope>NUCLEOTIDE SEQUENCE [LARGE SCALE GENOMIC DNA]</scope>
</reference>
<dbReference type="PANTHER" id="PTHR43718">
    <property type="entry name" value="LON PROTEASE"/>
    <property type="match status" value="1"/>
</dbReference>
<dbReference type="AlphaFoldDB" id="A0A1G1WFY1"/>
<proteinExistence type="predicted"/>
<dbReference type="SMART" id="SM00382">
    <property type="entry name" value="AAA"/>
    <property type="match status" value="1"/>
</dbReference>
<dbReference type="STRING" id="1802595.A2134_00900"/>
<evidence type="ECO:0000313" key="2">
    <source>
        <dbReference type="EMBL" id="OGY26147.1"/>
    </source>
</evidence>
<dbReference type="EMBL" id="MHCR01000001">
    <property type="protein sequence ID" value="OGY26147.1"/>
    <property type="molecule type" value="Genomic_DNA"/>
</dbReference>
<comment type="caution">
    <text evidence="2">The sequence shown here is derived from an EMBL/GenBank/DDBJ whole genome shotgun (WGS) entry which is preliminary data.</text>
</comment>
<dbReference type="SUPFAM" id="SSF52540">
    <property type="entry name" value="P-loop containing nucleoside triphosphate hydrolases"/>
    <property type="match status" value="1"/>
</dbReference>
<gene>
    <name evidence="2" type="ORF">A2134_00900</name>
</gene>
<dbReference type="PANTHER" id="PTHR43718:SF2">
    <property type="entry name" value="LON PROTEASE HOMOLOG, MITOCHONDRIAL"/>
    <property type="match status" value="1"/>
</dbReference>
<dbReference type="InterPro" id="IPR003959">
    <property type="entry name" value="ATPase_AAA_core"/>
</dbReference>
<organism evidence="2 3">
    <name type="scientific">Candidatus Woykebacteria bacterium RBG_16_39_9b</name>
    <dbReference type="NCBI Taxonomy" id="1802595"/>
    <lineage>
        <taxon>Bacteria</taxon>
        <taxon>Candidatus Woykeibacteriota</taxon>
    </lineage>
</organism>
<dbReference type="Pfam" id="PF22667">
    <property type="entry name" value="Lon_lid"/>
    <property type="match status" value="1"/>
</dbReference>
<sequence>MTETAAEKEELLPDITSFIEKVEASQIPTDLKEEIKSSLVRLNRSMKFGSFEVDYERITRYTDWILSLPWNKRSQDNLDLTKAREIMDKNHYGLNDIKERLIEYLATLKFQADKEGHEVVKTTRASVICFVGLPGSGKTSLGASIAESFGRSFIRIPMGGMSSSLQLRGVPKTQPEGEPGLIIKSLRRAGTKNPVILLDEIDSTAEGAESDLMGVLLEILDPEQNFAFTDYFIDYPFDLSEVFFICSANKLGNITSAVMDRLEVIFMPRYTDDDKIHIARDYIFPRELVNIGLDPKSVQFDEEVWKKVIKPFGYEVDIRNLDRTVNGILRKVTRRIIEGTPQPVKIDLTNLEQLPVPLWTDLK</sequence>
<protein>
    <recommendedName>
        <fullName evidence="1">AAA+ ATPase domain-containing protein</fullName>
    </recommendedName>
</protein>
<dbReference type="GO" id="GO:0016887">
    <property type="term" value="F:ATP hydrolysis activity"/>
    <property type="evidence" value="ECO:0007669"/>
    <property type="project" value="InterPro"/>
</dbReference>
<dbReference type="Pfam" id="PF00004">
    <property type="entry name" value="AAA"/>
    <property type="match status" value="1"/>
</dbReference>
<evidence type="ECO:0000313" key="3">
    <source>
        <dbReference type="Proteomes" id="UP000178162"/>
    </source>
</evidence>
<name>A0A1G1WFY1_9BACT</name>
<dbReference type="InterPro" id="IPR003593">
    <property type="entry name" value="AAA+_ATPase"/>
</dbReference>